<evidence type="ECO:0000313" key="7">
    <source>
        <dbReference type="EMBL" id="GAA0348394.1"/>
    </source>
</evidence>
<dbReference type="InterPro" id="IPR034457">
    <property type="entry name" value="Organic_radical-activating"/>
</dbReference>
<keyword evidence="5" id="KW-0408">Iron</keyword>
<dbReference type="InterPro" id="IPR007197">
    <property type="entry name" value="rSAM"/>
</dbReference>
<dbReference type="PANTHER" id="PTHR30352:SF2">
    <property type="entry name" value="ANAEROBIC RIBONUCLEOSIDE-TRIPHOSPHATE REDUCTASE-ACTIVATING PROTEIN"/>
    <property type="match status" value="1"/>
</dbReference>
<sequence length="163" mass="18444">MTQDKRFEPFNSFPPQVCFQEVPDEVALAFTITGCPLRCEGCHSQDSWDPSTGEALTPQLFARYLQRYAHLVSCVLFFGGEWHPDALLALLQQARQAGLKTCLYTGMNKIPARLQTHLDYLKTGRWYSQLGGLTSPTTNQRFLELATGNLLNFRFMENDYAAA</sequence>
<dbReference type="EMBL" id="BAAAEI010000006">
    <property type="protein sequence ID" value="GAA0348394.1"/>
    <property type="molecule type" value="Genomic_DNA"/>
</dbReference>
<dbReference type="SFLD" id="SFLDS00029">
    <property type="entry name" value="Radical_SAM"/>
    <property type="match status" value="1"/>
</dbReference>
<evidence type="ECO:0000256" key="6">
    <source>
        <dbReference type="ARBA" id="ARBA00023014"/>
    </source>
</evidence>
<comment type="cofactor">
    <cofactor evidence="1">
        <name>[4Fe-4S] cluster</name>
        <dbReference type="ChEBI" id="CHEBI:49883"/>
    </cofactor>
</comment>
<protein>
    <submittedName>
        <fullName evidence="7">Uncharacterized protein</fullName>
    </submittedName>
</protein>
<keyword evidence="6" id="KW-0411">Iron-sulfur</keyword>
<keyword evidence="4" id="KW-0479">Metal-binding</keyword>
<evidence type="ECO:0000256" key="1">
    <source>
        <dbReference type="ARBA" id="ARBA00001966"/>
    </source>
</evidence>
<reference evidence="7 8" key="1">
    <citation type="journal article" date="2019" name="Int. J. Syst. Evol. Microbiol.">
        <title>The Global Catalogue of Microorganisms (GCM) 10K type strain sequencing project: providing services to taxonomists for standard genome sequencing and annotation.</title>
        <authorList>
            <consortium name="The Broad Institute Genomics Platform"/>
            <consortium name="The Broad Institute Genome Sequencing Center for Infectious Disease"/>
            <person name="Wu L."/>
            <person name="Ma J."/>
        </authorList>
    </citation>
    <scope>NUCLEOTIDE SEQUENCE [LARGE SCALE GENOMIC DNA]</scope>
    <source>
        <strain evidence="7 8">JCM 13378</strain>
    </source>
</reference>
<gene>
    <name evidence="7" type="ORF">GCM10009092_10980</name>
</gene>
<evidence type="ECO:0000256" key="3">
    <source>
        <dbReference type="ARBA" id="ARBA00022691"/>
    </source>
</evidence>
<keyword evidence="3" id="KW-0949">S-adenosyl-L-methionine</keyword>
<dbReference type="Proteomes" id="UP001501757">
    <property type="component" value="Unassembled WGS sequence"/>
</dbReference>
<dbReference type="NCBIfam" id="TIGR02826">
    <property type="entry name" value="RNR_activ_nrdG3"/>
    <property type="match status" value="1"/>
</dbReference>
<dbReference type="InterPro" id="IPR058240">
    <property type="entry name" value="rSAM_sf"/>
</dbReference>
<name>A0ABN0WWG4_9ALTE</name>
<organism evidence="7 8">
    <name type="scientific">Bowmanella denitrificans</name>
    <dbReference type="NCBI Taxonomy" id="366582"/>
    <lineage>
        <taxon>Bacteria</taxon>
        <taxon>Pseudomonadati</taxon>
        <taxon>Pseudomonadota</taxon>
        <taxon>Gammaproteobacteria</taxon>
        <taxon>Alteromonadales</taxon>
        <taxon>Alteromonadaceae</taxon>
        <taxon>Bowmanella</taxon>
    </lineage>
</organism>
<dbReference type="PANTHER" id="PTHR30352">
    <property type="entry name" value="PYRUVATE FORMATE-LYASE-ACTIVATING ENZYME"/>
    <property type="match status" value="1"/>
</dbReference>
<dbReference type="Gene3D" id="3.20.20.70">
    <property type="entry name" value="Aldolase class I"/>
    <property type="match status" value="1"/>
</dbReference>
<dbReference type="SUPFAM" id="SSF102114">
    <property type="entry name" value="Radical SAM enzymes"/>
    <property type="match status" value="1"/>
</dbReference>
<dbReference type="InterPro" id="IPR013785">
    <property type="entry name" value="Aldolase_TIM"/>
</dbReference>
<evidence type="ECO:0000256" key="2">
    <source>
        <dbReference type="ARBA" id="ARBA00022485"/>
    </source>
</evidence>
<evidence type="ECO:0000256" key="4">
    <source>
        <dbReference type="ARBA" id="ARBA00022723"/>
    </source>
</evidence>
<keyword evidence="2" id="KW-0004">4Fe-4S</keyword>
<evidence type="ECO:0000313" key="8">
    <source>
        <dbReference type="Proteomes" id="UP001501757"/>
    </source>
</evidence>
<comment type="caution">
    <text evidence="7">The sequence shown here is derived from an EMBL/GenBank/DDBJ whole genome shotgun (WGS) entry which is preliminary data.</text>
</comment>
<proteinExistence type="predicted"/>
<evidence type="ECO:0000256" key="5">
    <source>
        <dbReference type="ARBA" id="ARBA00023004"/>
    </source>
</evidence>
<dbReference type="RefSeq" id="WP_102798866.1">
    <property type="nucleotide sequence ID" value="NZ_BAAAEI010000006.1"/>
</dbReference>
<keyword evidence="8" id="KW-1185">Reference proteome</keyword>
<dbReference type="InterPro" id="IPR014191">
    <property type="entry name" value="Anaer_RNR_activator"/>
</dbReference>
<dbReference type="Pfam" id="PF13353">
    <property type="entry name" value="Fer4_12"/>
    <property type="match status" value="1"/>
</dbReference>
<accession>A0ABN0WWG4</accession>